<accession>A0A644XYN7</accession>
<dbReference type="Gene3D" id="1.20.1090.10">
    <property type="entry name" value="Dehydroquinate synthase-like - alpha domain"/>
    <property type="match status" value="1"/>
</dbReference>
<protein>
    <recommendedName>
        <fullName evidence="1">Fe-containing alcohol dehydrogenase-like C-terminal domain-containing protein</fullName>
    </recommendedName>
</protein>
<comment type="caution">
    <text evidence="2">The sequence shown here is derived from an EMBL/GenBank/DDBJ whole genome shotgun (WGS) entry which is preliminary data.</text>
</comment>
<organism evidence="2">
    <name type="scientific">bioreactor metagenome</name>
    <dbReference type="NCBI Taxonomy" id="1076179"/>
    <lineage>
        <taxon>unclassified sequences</taxon>
        <taxon>metagenomes</taxon>
        <taxon>ecological metagenomes</taxon>
    </lineage>
</organism>
<reference evidence="2" key="1">
    <citation type="submission" date="2019-08" db="EMBL/GenBank/DDBJ databases">
        <authorList>
            <person name="Kucharzyk K."/>
            <person name="Murdoch R.W."/>
            <person name="Higgins S."/>
            <person name="Loffler F."/>
        </authorList>
    </citation>
    <scope>NUCLEOTIDE SEQUENCE</scope>
</reference>
<dbReference type="InterPro" id="IPR056798">
    <property type="entry name" value="ADH_Fe_C"/>
</dbReference>
<evidence type="ECO:0000313" key="2">
    <source>
        <dbReference type="EMBL" id="MPM21366.1"/>
    </source>
</evidence>
<name>A0A644XYN7_9ZZZZ</name>
<dbReference type="Pfam" id="PF25137">
    <property type="entry name" value="ADH_Fe_C"/>
    <property type="match status" value="1"/>
</dbReference>
<dbReference type="SUPFAM" id="SSF56796">
    <property type="entry name" value="Dehydroquinate synthase-like"/>
    <property type="match status" value="1"/>
</dbReference>
<sequence>MLEHVIDLNFDAVQQRYTDIAEKLNLEIKDKNIYEIKESLIEKIKTLRINLGVKDYEEVEALNDDILDKLSEDAMEDPCIITNPKTVTKEEIRAIFKKILRKSKE</sequence>
<proteinExistence type="predicted"/>
<evidence type="ECO:0000259" key="1">
    <source>
        <dbReference type="Pfam" id="PF25137"/>
    </source>
</evidence>
<dbReference type="EMBL" id="VSSQ01003575">
    <property type="protein sequence ID" value="MPM21366.1"/>
    <property type="molecule type" value="Genomic_DNA"/>
</dbReference>
<gene>
    <name evidence="2" type="ORF">SDC9_67810</name>
</gene>
<dbReference type="AlphaFoldDB" id="A0A644XYN7"/>
<feature type="domain" description="Fe-containing alcohol dehydrogenase-like C-terminal" evidence="1">
    <location>
        <begin position="2"/>
        <end position="99"/>
    </location>
</feature>